<dbReference type="AlphaFoldDB" id="A0A6L2N1I4"/>
<feature type="region of interest" description="Disordered" evidence="1">
    <location>
        <begin position="176"/>
        <end position="195"/>
    </location>
</feature>
<dbReference type="Pfam" id="PF22936">
    <property type="entry name" value="Pol_BBD"/>
    <property type="match status" value="1"/>
</dbReference>
<accession>A0A6L2N1I4</accession>
<dbReference type="EMBL" id="BKCJ010008006">
    <property type="protein sequence ID" value="GEU80076.1"/>
    <property type="molecule type" value="Genomic_DNA"/>
</dbReference>
<name>A0A6L2N1I4_TANCI</name>
<protein>
    <submittedName>
        <fullName evidence="3">Integrase, catalytic region, zinc finger, CCHC-type, peptidase aspartic, catalytic</fullName>
    </submittedName>
</protein>
<comment type="caution">
    <text evidence="3">The sequence shown here is derived from an EMBL/GenBank/DDBJ whole genome shotgun (WGS) entry which is preliminary data.</text>
</comment>
<feature type="domain" description="Retrovirus-related Pol polyprotein from transposon TNT 1-94-like beta-barrel" evidence="2">
    <location>
        <begin position="283"/>
        <end position="350"/>
    </location>
</feature>
<gene>
    <name evidence="3" type="ORF">Tci_052054</name>
</gene>
<evidence type="ECO:0000313" key="3">
    <source>
        <dbReference type="EMBL" id="GEU80076.1"/>
    </source>
</evidence>
<evidence type="ECO:0000256" key="1">
    <source>
        <dbReference type="SAM" id="MobiDB-lite"/>
    </source>
</evidence>
<reference evidence="3" key="1">
    <citation type="journal article" date="2019" name="Sci. Rep.">
        <title>Draft genome of Tanacetum cinerariifolium, the natural source of mosquito coil.</title>
        <authorList>
            <person name="Yamashiro T."/>
            <person name="Shiraishi A."/>
            <person name="Satake H."/>
            <person name="Nakayama K."/>
        </authorList>
    </citation>
    <scope>NUCLEOTIDE SEQUENCE</scope>
</reference>
<evidence type="ECO:0000259" key="2">
    <source>
        <dbReference type="Pfam" id="PF22936"/>
    </source>
</evidence>
<proteinExistence type="predicted"/>
<organism evidence="3">
    <name type="scientific">Tanacetum cinerariifolium</name>
    <name type="common">Dalmatian daisy</name>
    <name type="synonym">Chrysanthemum cinerariifolium</name>
    <dbReference type="NCBI Taxonomy" id="118510"/>
    <lineage>
        <taxon>Eukaryota</taxon>
        <taxon>Viridiplantae</taxon>
        <taxon>Streptophyta</taxon>
        <taxon>Embryophyta</taxon>
        <taxon>Tracheophyta</taxon>
        <taxon>Spermatophyta</taxon>
        <taxon>Magnoliopsida</taxon>
        <taxon>eudicotyledons</taxon>
        <taxon>Gunneridae</taxon>
        <taxon>Pentapetalae</taxon>
        <taxon>asterids</taxon>
        <taxon>campanulids</taxon>
        <taxon>Asterales</taxon>
        <taxon>Asteraceae</taxon>
        <taxon>Asteroideae</taxon>
        <taxon>Anthemideae</taxon>
        <taxon>Anthemidinae</taxon>
        <taxon>Tanacetum</taxon>
    </lineage>
</organism>
<sequence>MVKLEHKNVSSLIKECDNVKIEYQKLFDSIKKTRSQNQKEIDELIAHVSEKTYAYGAIHVENQNLLFIISELKTRLKNVERGNFVNTKFDTTNGFQTPFCVTPINKHASQKKIDVSKIKKNHVVSKLVTLQTSPDNQTGVNSNKNVIAPGMYKDDTPQEKQNAKNGLSFTGMNAASSVRRSMNKDSHDKNSVLANSKNSAKKVAVYVRKNKQTDNTFVNVISNKENVIDVDVANASKAKNLLCVSCMKNVLILCHDKCLVHHRLNASRTLTTKSRTPKYSDTTGCSKHMTGDRSLLRNFIKKFMGTVRFRNANFAAITGHDDYIQGNITICHVYYVEGRGHNLFSVGQFCDGDLEVAFRSKTCYVLNLERDDLLTGGRKSN</sequence>
<dbReference type="InterPro" id="IPR054722">
    <property type="entry name" value="PolX-like_BBD"/>
</dbReference>